<sequence>MTPVLSKCLETLLHRGSRTRYATSVLFMQPTRLTFRTEFMRELKLFKNFNSLRLIHTLFSNAIRAGFACAVRVCGSKGQRPSVANGGYVGQRYDPIQNREREAARVHERDAAVGGRQHEALGVLEIEEM</sequence>
<organism evidence="1 2">
    <name type="scientific">Eumeta variegata</name>
    <name type="common">Bagworm moth</name>
    <name type="synonym">Eumeta japonica</name>
    <dbReference type="NCBI Taxonomy" id="151549"/>
    <lineage>
        <taxon>Eukaryota</taxon>
        <taxon>Metazoa</taxon>
        <taxon>Ecdysozoa</taxon>
        <taxon>Arthropoda</taxon>
        <taxon>Hexapoda</taxon>
        <taxon>Insecta</taxon>
        <taxon>Pterygota</taxon>
        <taxon>Neoptera</taxon>
        <taxon>Endopterygota</taxon>
        <taxon>Lepidoptera</taxon>
        <taxon>Glossata</taxon>
        <taxon>Ditrysia</taxon>
        <taxon>Tineoidea</taxon>
        <taxon>Psychidae</taxon>
        <taxon>Oiketicinae</taxon>
        <taxon>Eumeta</taxon>
    </lineage>
</organism>
<dbReference type="AlphaFoldDB" id="A0A4C1WSM0"/>
<reference evidence="1 2" key="1">
    <citation type="journal article" date="2019" name="Commun. Biol.">
        <title>The bagworm genome reveals a unique fibroin gene that provides high tensile strength.</title>
        <authorList>
            <person name="Kono N."/>
            <person name="Nakamura H."/>
            <person name="Ohtoshi R."/>
            <person name="Tomita M."/>
            <person name="Numata K."/>
            <person name="Arakawa K."/>
        </authorList>
    </citation>
    <scope>NUCLEOTIDE SEQUENCE [LARGE SCALE GENOMIC DNA]</scope>
</reference>
<evidence type="ECO:0000313" key="1">
    <source>
        <dbReference type="EMBL" id="GBP53135.1"/>
    </source>
</evidence>
<dbReference type="EMBL" id="BGZK01000617">
    <property type="protein sequence ID" value="GBP53135.1"/>
    <property type="molecule type" value="Genomic_DNA"/>
</dbReference>
<proteinExistence type="predicted"/>
<keyword evidence="2" id="KW-1185">Reference proteome</keyword>
<comment type="caution">
    <text evidence="1">The sequence shown here is derived from an EMBL/GenBank/DDBJ whole genome shotgun (WGS) entry which is preliminary data.</text>
</comment>
<protein>
    <submittedName>
        <fullName evidence="1">Uncharacterized protein</fullName>
    </submittedName>
</protein>
<evidence type="ECO:0000313" key="2">
    <source>
        <dbReference type="Proteomes" id="UP000299102"/>
    </source>
</evidence>
<name>A0A4C1WSM0_EUMVA</name>
<dbReference type="Proteomes" id="UP000299102">
    <property type="component" value="Unassembled WGS sequence"/>
</dbReference>
<accession>A0A4C1WSM0</accession>
<gene>
    <name evidence="1" type="ORF">EVAR_28477_1</name>
</gene>